<reference evidence="1 2" key="1">
    <citation type="submission" date="2019-05" db="EMBL/GenBank/DDBJ databases">
        <title>Arcobacter sp. nov., isolated from sea sediment.</title>
        <authorList>
            <person name="Kim W."/>
        </authorList>
    </citation>
    <scope>NUCLEOTIDE SEQUENCE [LARGE SCALE GENOMIC DNA]</scope>
    <source>
        <strain evidence="1 2">CAU 1517</strain>
    </source>
</reference>
<dbReference type="Proteomes" id="UP000308901">
    <property type="component" value="Unassembled WGS sequence"/>
</dbReference>
<sequence length="178" mass="19329">MSVGQELLDVPLPQMVSDLAMGVATAQEALDNNSLQTTLELAKPENAISFVPKIVGTINPDTGESNITQVEAKDIPLIAFIRPTWYQFSETTIEVSMDIKTSMQKETNVKVGFKAKAGWGPFSASIKTDVEHNRKFGKEVHGTSKLTVKMVPVPPPPLLLPEVDIQVLQPANPTPPVN</sequence>
<dbReference type="RefSeq" id="WP_138152423.1">
    <property type="nucleotide sequence ID" value="NZ_CBDDKQ010000002.1"/>
</dbReference>
<keyword evidence="2" id="KW-1185">Reference proteome</keyword>
<comment type="caution">
    <text evidence="1">The sequence shown here is derived from an EMBL/GenBank/DDBJ whole genome shotgun (WGS) entry which is preliminary data.</text>
</comment>
<protein>
    <submittedName>
        <fullName evidence="1">DUF2589 domain-containing protein</fullName>
    </submittedName>
</protein>
<evidence type="ECO:0000313" key="1">
    <source>
        <dbReference type="EMBL" id="TLP38428.1"/>
    </source>
</evidence>
<dbReference type="EMBL" id="VANU01000003">
    <property type="protein sequence ID" value="TLP38428.1"/>
    <property type="molecule type" value="Genomic_DNA"/>
</dbReference>
<proteinExistence type="predicted"/>
<organism evidence="1 2">
    <name type="scientific">Arcobacter arenosus</name>
    <dbReference type="NCBI Taxonomy" id="2576037"/>
    <lineage>
        <taxon>Bacteria</taxon>
        <taxon>Pseudomonadati</taxon>
        <taxon>Campylobacterota</taxon>
        <taxon>Epsilonproteobacteria</taxon>
        <taxon>Campylobacterales</taxon>
        <taxon>Arcobacteraceae</taxon>
        <taxon>Arcobacter</taxon>
    </lineage>
</organism>
<accession>A0A5R8Y0Y3</accession>
<evidence type="ECO:0000313" key="2">
    <source>
        <dbReference type="Proteomes" id="UP000308901"/>
    </source>
</evidence>
<gene>
    <name evidence="1" type="ORF">FDK22_08130</name>
</gene>
<name>A0A5R8Y0Y3_9BACT</name>
<dbReference type="AlphaFoldDB" id="A0A5R8Y0Y3"/>
<dbReference type="OrthoDB" id="7594941at2"/>